<dbReference type="Gene3D" id="6.10.250.1050">
    <property type="match status" value="2"/>
</dbReference>
<dbReference type="STRING" id="1661398.A0A482VWY2"/>
<evidence type="ECO:0000256" key="1">
    <source>
        <dbReference type="ARBA" id="ARBA00005472"/>
    </source>
</evidence>
<keyword evidence="4" id="KW-1185">Reference proteome</keyword>
<feature type="region of interest" description="Disordered" evidence="2">
    <location>
        <begin position="57"/>
        <end position="83"/>
    </location>
</feature>
<dbReference type="Pfam" id="PF04979">
    <property type="entry name" value="IPP-2"/>
    <property type="match status" value="1"/>
</dbReference>
<dbReference type="GO" id="GO:0009966">
    <property type="term" value="P:regulation of signal transduction"/>
    <property type="evidence" value="ECO:0007669"/>
    <property type="project" value="InterPro"/>
</dbReference>
<protein>
    <submittedName>
        <fullName evidence="3">IPP-2 domain containing protein</fullName>
    </submittedName>
</protein>
<proteinExistence type="inferred from homology"/>
<dbReference type="InterPro" id="IPR007062">
    <property type="entry name" value="PPI-2"/>
</dbReference>
<evidence type="ECO:0000256" key="2">
    <source>
        <dbReference type="SAM" id="MobiDB-lite"/>
    </source>
</evidence>
<accession>A0A482VWY2</accession>
<organism evidence="3 4">
    <name type="scientific">Asbolus verrucosus</name>
    <name type="common">Desert ironclad beetle</name>
    <dbReference type="NCBI Taxonomy" id="1661398"/>
    <lineage>
        <taxon>Eukaryota</taxon>
        <taxon>Metazoa</taxon>
        <taxon>Ecdysozoa</taxon>
        <taxon>Arthropoda</taxon>
        <taxon>Hexapoda</taxon>
        <taxon>Insecta</taxon>
        <taxon>Pterygota</taxon>
        <taxon>Neoptera</taxon>
        <taxon>Endopterygota</taxon>
        <taxon>Coleoptera</taxon>
        <taxon>Polyphaga</taxon>
        <taxon>Cucujiformia</taxon>
        <taxon>Tenebrionidae</taxon>
        <taxon>Pimeliinae</taxon>
        <taxon>Asbolus</taxon>
    </lineage>
</organism>
<dbReference type="PANTHER" id="PTHR12398:SF20">
    <property type="entry name" value="PROTEIN PHOSPHATASE 1 REGULATORY INHIBITOR SUBUNIT 2"/>
    <property type="match status" value="1"/>
</dbReference>
<reference evidence="3 4" key="1">
    <citation type="submission" date="2017-03" db="EMBL/GenBank/DDBJ databases">
        <title>Genome of the blue death feigning beetle - Asbolus verrucosus.</title>
        <authorList>
            <person name="Rider S.D."/>
        </authorList>
    </citation>
    <scope>NUCLEOTIDE SEQUENCE [LARGE SCALE GENOMIC DNA]</scope>
    <source>
        <strain evidence="3">Butters</strain>
        <tissue evidence="3">Head and leg muscle</tissue>
    </source>
</reference>
<comment type="similarity">
    <text evidence="1">Belongs to the protein phosphatase inhibitor 2 family.</text>
</comment>
<evidence type="ECO:0000313" key="3">
    <source>
        <dbReference type="EMBL" id="RZC36757.1"/>
    </source>
</evidence>
<sequence length="133" mass="15303">MNIIATLHPADKDYGHMKIDEPKTPYNYLDPDHIDGLNAKELEEKIRMGAGLPPKAMLEYAEESDDDDDLTPEEKAKKKEFENKRKKHYNEFYAVKLARKLLEEEEDDDDPSPKKGSPKHKAKDQSCSKSMPN</sequence>
<feature type="compositionally biased region" description="Acidic residues" evidence="2">
    <location>
        <begin position="60"/>
        <end position="71"/>
    </location>
</feature>
<dbReference type="Proteomes" id="UP000292052">
    <property type="component" value="Unassembled WGS sequence"/>
</dbReference>
<name>A0A482VWY2_ASBVE</name>
<dbReference type="GO" id="GO:0004864">
    <property type="term" value="F:protein phosphatase inhibitor activity"/>
    <property type="evidence" value="ECO:0007669"/>
    <property type="project" value="InterPro"/>
</dbReference>
<dbReference type="AlphaFoldDB" id="A0A482VWY2"/>
<feature type="compositionally biased region" description="Basic and acidic residues" evidence="2">
    <location>
        <begin position="72"/>
        <end position="83"/>
    </location>
</feature>
<comment type="caution">
    <text evidence="3">The sequence shown here is derived from an EMBL/GenBank/DDBJ whole genome shotgun (WGS) entry which is preliminary data.</text>
</comment>
<dbReference type="EMBL" id="QDEB01059171">
    <property type="protein sequence ID" value="RZC36757.1"/>
    <property type="molecule type" value="Genomic_DNA"/>
</dbReference>
<dbReference type="OrthoDB" id="551302at2759"/>
<evidence type="ECO:0000313" key="4">
    <source>
        <dbReference type="Proteomes" id="UP000292052"/>
    </source>
</evidence>
<dbReference type="PANTHER" id="PTHR12398">
    <property type="entry name" value="PROTEIN PHOSPHATASE INHIBITOR"/>
    <property type="match status" value="1"/>
</dbReference>
<gene>
    <name evidence="3" type="ORF">BDFB_011253</name>
</gene>
<feature type="region of interest" description="Disordered" evidence="2">
    <location>
        <begin position="103"/>
        <end position="133"/>
    </location>
</feature>